<feature type="non-terminal residue" evidence="2">
    <location>
        <position position="1"/>
    </location>
</feature>
<accession>A0A150RU91</accession>
<dbReference type="Gene3D" id="3.40.710.10">
    <property type="entry name" value="DD-peptidase/beta-lactamase superfamily"/>
    <property type="match status" value="1"/>
</dbReference>
<protein>
    <submittedName>
        <fullName evidence="2">Alkaline D-peptidase</fullName>
    </submittedName>
</protein>
<organism evidence="2 3">
    <name type="scientific">Sorangium cellulosum</name>
    <name type="common">Polyangium cellulosum</name>
    <dbReference type="NCBI Taxonomy" id="56"/>
    <lineage>
        <taxon>Bacteria</taxon>
        <taxon>Pseudomonadati</taxon>
        <taxon>Myxococcota</taxon>
        <taxon>Polyangia</taxon>
        <taxon>Polyangiales</taxon>
        <taxon>Polyangiaceae</taxon>
        <taxon>Sorangium</taxon>
    </lineage>
</organism>
<dbReference type="EMBL" id="JEMB01002047">
    <property type="protein sequence ID" value="KYF83794.1"/>
    <property type="molecule type" value="Genomic_DNA"/>
</dbReference>
<dbReference type="InterPro" id="IPR012338">
    <property type="entry name" value="Beta-lactam/transpept-like"/>
</dbReference>
<gene>
    <name evidence="2" type="ORF">BE17_18955</name>
</gene>
<evidence type="ECO:0000313" key="3">
    <source>
        <dbReference type="Proteomes" id="UP000075635"/>
    </source>
</evidence>
<dbReference type="PANTHER" id="PTHR46825:SF7">
    <property type="entry name" value="D-ALANYL-D-ALANINE CARBOXYPEPTIDASE"/>
    <property type="match status" value="1"/>
</dbReference>
<dbReference type="Pfam" id="PF00144">
    <property type="entry name" value="Beta-lactamase"/>
    <property type="match status" value="1"/>
</dbReference>
<dbReference type="AlphaFoldDB" id="A0A150RU91"/>
<proteinExistence type="predicted"/>
<feature type="domain" description="Beta-lactamase-related" evidence="1">
    <location>
        <begin position="14"/>
        <end position="347"/>
    </location>
</feature>
<comment type="caution">
    <text evidence="2">The sequence shown here is derived from an EMBL/GenBank/DDBJ whole genome shotgun (WGS) entry which is preliminary data.</text>
</comment>
<name>A0A150RU91_SORCE</name>
<dbReference type="InterPro" id="IPR001466">
    <property type="entry name" value="Beta-lactam-related"/>
</dbReference>
<dbReference type="PANTHER" id="PTHR46825">
    <property type="entry name" value="D-ALANYL-D-ALANINE-CARBOXYPEPTIDASE/ENDOPEPTIDASE AMPH"/>
    <property type="match status" value="1"/>
</dbReference>
<dbReference type="Proteomes" id="UP000075635">
    <property type="component" value="Unassembled WGS sequence"/>
</dbReference>
<reference evidence="2 3" key="1">
    <citation type="submission" date="2014-02" db="EMBL/GenBank/DDBJ databases">
        <title>The small core and large imbalanced accessory genome model reveals a collaborative survival strategy of Sorangium cellulosum strains in nature.</title>
        <authorList>
            <person name="Han K."/>
            <person name="Peng R."/>
            <person name="Blom J."/>
            <person name="Li Y.-Z."/>
        </authorList>
    </citation>
    <scope>NUCLEOTIDE SEQUENCE [LARGE SCALE GENOMIC DNA]</scope>
    <source>
        <strain evidence="2 3">So0011-07</strain>
    </source>
</reference>
<sequence>GSTEEANTDPDDPVQQAVDHLVRDDRFPAVLAAVSDLDRQTRHYIAGVADLETGAKVPVDGQVRIGSNSKPFTAVVVLQLVGEGKVELDAPIETYLPNLVRGEGIDGHDITVRQILQQNSGLPDFVNELFSGGFAEVRHAYFDPRTLLDLALAQEVRFPPGDRWEYSNTNYIVAGLLVERVTGRPLAEEITRRVIDRIGLRHTYVPGVGDEGIRECHPRGYHADSFGEPLYDVTELDPSMAGASGNMISTPSDLNRFFTALLGGELLEPAQLEEMRATIDASSMWPGTEYGLGLSSIPLSCGGLAWGHGGDIPGYETAGGVTDDGRAVTVAVTALPSALPGVETREQAYAAYADVLALVDTALCE</sequence>
<evidence type="ECO:0000259" key="1">
    <source>
        <dbReference type="Pfam" id="PF00144"/>
    </source>
</evidence>
<dbReference type="InterPro" id="IPR050491">
    <property type="entry name" value="AmpC-like"/>
</dbReference>
<dbReference type="SUPFAM" id="SSF56601">
    <property type="entry name" value="beta-lactamase/transpeptidase-like"/>
    <property type="match status" value="1"/>
</dbReference>
<evidence type="ECO:0000313" key="2">
    <source>
        <dbReference type="EMBL" id="KYF83794.1"/>
    </source>
</evidence>